<dbReference type="CDD" id="cd00833">
    <property type="entry name" value="PKS"/>
    <property type="match status" value="1"/>
</dbReference>
<dbReference type="Gene3D" id="3.30.70.3290">
    <property type="match status" value="1"/>
</dbReference>
<dbReference type="InterPro" id="IPR020845">
    <property type="entry name" value="AMP-binding_CS"/>
</dbReference>
<dbReference type="Pfam" id="PF23024">
    <property type="entry name" value="AMP-dom_DIP2-like"/>
    <property type="match status" value="1"/>
</dbReference>
<dbReference type="Pfam" id="PF16197">
    <property type="entry name" value="KAsynt_C_assoc"/>
    <property type="match status" value="1"/>
</dbReference>
<dbReference type="InterPro" id="IPR014043">
    <property type="entry name" value="Acyl_transferase_dom"/>
</dbReference>
<dbReference type="InterPro" id="IPR025110">
    <property type="entry name" value="AMP-bd_C"/>
</dbReference>
<dbReference type="Pfam" id="PF00109">
    <property type="entry name" value="ketoacyl-synt"/>
    <property type="match status" value="1"/>
</dbReference>
<dbReference type="Pfam" id="PF00698">
    <property type="entry name" value="Acyl_transf_1"/>
    <property type="match status" value="1"/>
</dbReference>
<dbReference type="InterPro" id="IPR014031">
    <property type="entry name" value="Ketoacyl_synth_C"/>
</dbReference>
<dbReference type="InterPro" id="IPR036291">
    <property type="entry name" value="NAD(P)-bd_dom_sf"/>
</dbReference>
<name>A0ABV0L1Z7_9GAMM</name>
<comment type="similarity">
    <text evidence="2">Belongs to the short-chain dehydrogenases/reductases (SDR) family.</text>
</comment>
<dbReference type="SUPFAM" id="SSF47336">
    <property type="entry name" value="ACP-like"/>
    <property type="match status" value="1"/>
</dbReference>
<dbReference type="SMART" id="SM00825">
    <property type="entry name" value="PKS_KS"/>
    <property type="match status" value="1"/>
</dbReference>
<protein>
    <submittedName>
        <fullName evidence="10">SDR family NAD(P)-dependent oxidoreductase</fullName>
    </submittedName>
</protein>
<evidence type="ECO:0000256" key="4">
    <source>
        <dbReference type="ARBA" id="ARBA00022553"/>
    </source>
</evidence>
<keyword evidence="4" id="KW-0597">Phosphoprotein</keyword>
<sequence length="2364" mass="261598">MDNAAYNLSSMVLTRLKSGGDKVAFTFISDNDESIAVSYDQLNKLVLQKASILQREIDSKRIALLLFPTCLEFVTSFLACIVSNVIAVPLPLPKSTKDRVSFERVLGALDVTEAKTLLLRSSDFTLFKNIDHNVKLLDLDSTNDCNTPFFEPPNIQENDTAYLQFTSGSSGAPRGVVLSHRNVLVNLASIKRAFKHTESTVTLSWLPLHHDMGLVGHVLQPLFEGGSSVLIPSSKFLRDPLLWLRSIDKYKANTSGGPAFAYQLCASKLKEDTHLDLSSWKNAYVGSDHIPTEILDNVSECFSKHGFDSESWLPCYGLAEVTLFVGGTNERNVLRIDVDALAKNQVSVLSEEQRGKRIFGYQVNPLDFDVKIVNPDTLIECTDNTIGEIWLRGSSVGGGYYRNDVESHKTFNGKERDTKYEDYLCTGDLGFFKDSHLYLTGRCKDLIIIRGVNHYPQDIEKTVQMADSGSAHHEVACFSVERKGHEQLVVIRESRNRNVTSDELKKRRELIVSNVADNHAIQVSYVVFVNPGVISRTTSGKISRSQCKKDFLANKYHDALSKQSSSQQRKISNMDKRVPIVGMACRFPGSANSLKDFWDLLSEGRDAISEVPVNRWDVDKYYSAPDVQAGKMNTRWGGFIDDVDQFDPQFFSISPYEAAEMDPQQRILLETSWRAFEHAGITKEQLKGSNTGVFVGISNGDYLRLKCKIDPDFIDFNAYSGLGNAYSIAANRISYVFDLRGPSIAVDTACSSSLTAIHAAVKSILDGECDTAIAGGINLMLAPDATILLSQFGMMADDGRCKTFDNSANGYVRSEGCGMVVLRRSDIALENKDSILAWILGSWQGQDGRSNGMTSPNPDAQKQLLLNTLSKAQVNPSDVTYIEAHGTGTKVGDPVEMEQLNAVYGLDVKKRCYVGSVKANIGHLEAAAGVAGLIKVILAMQHKKLPGQIHLNELNSDIDLSQSRFYIPTVETEWKESDSKRLAAISSFGFGGALVHMILEEGVESDETSLHEQNSGNYHCILPISANSLDAMDGVIAQWNTLLAERRFSSLKQLCQVAATRRSHFRYRAAVVASSQFEFRQSLSNLDIKDTAESHLASMSPEAVFLFSGQSGHFAGMGKYLYSNFSVFKEAFDLCADTFERQQKRSLVELVFSDEQEPSRNGLTELDEYAQPALFAVEYALAQLWISWGVMPKVLLGHSLGEITAACLAGCMSVEETMSLVIVRGRLMMNAPGHGGMLSVLVGHEDLRSSVDLDVLELDIAAINGESITIVSGPMSSIYSLEGTLQQKQINSGRLNVVHAFHSRMMDSVLDEFEQAAANISYKAPTLPLISSVTGKTMLTAPNATYWRQHLRKCVQFTTAIDQILDEASSDVFIEIGPGKTLTSCVRHHRNASENTVLCQSLNEKSLGLSTILESLGQLYSAGVPLDWSRIYDAPESSPCDLPEHPFSQKRYWFDEVPQQETVTTESTSDNVLPDIYDVVWLLRPMKEVAKSFSKSDGWIIVGHGNGYAKRLKTRLESQNKSVFCIEPDKERGLWGNVFLSLNWGHSSNISMANFCDSEEYAKTLNRIINKLARYDVSNWRVVYLGSMDLTADPQTSINSLEQDHAGVGVSGLLALIKGINKVALRTSLWVVTQNAVAVNARSAEMVECANVSVVQAPIWGLMKTAFLEHPELRGGLVDIEEKPNDEQQLTMLIEQMEGGIDEAQVAFRDEARYVQVLEPLQLNNNESYVADTESAYIITGGLGGIGLACAAWLVEKGAKYIYLLGRRSFVDIEAQVRFASDNPEVGSEASLTLDKVEQLRRAGANVESIACDIRDHQKVSEVIDVIRAVRPIKGVLHAAGVNWVAKTVDVDPQKLLSSMAVKVSAAWNLHQLTMKDDLDLFVLFSSVSALWGSVNLAHYTASNYFLDALAQLRHQQGKKAVCIDWGPWSEVGMSAKEEETKLLEMLGLNLMTPNQALACMERLIVNNQPQAVVASFNWTRFQSFASFSLSPSMFENIVVENTSVSSLPSVTNLSSLSKEQAREELIIIIKGHLRSALHHAPDMQFDDNTRFNFIGMDSLTAMALCARLETHLGVDISAMAVYNYPTIGKLADYLYSLIDSSPELKENELEQALTASFFNVPSLSDNGFRLFCFPYAGGGASVFSEWRSMMNAEVDIIPLELPGRENRIAEPSMTQMPDIVDAIVEELKSYIDKPFGFFGHSLGGLLCFEVARKLQSLGLPLPKPIVISGSVPSQYRKSEALHRLPDDELLKELSNRFGIVPRGGWNEDLQKALIPTLRADMQLSESVEILDHSPLNVCVHLFAGRDDEWAPPESMKHWGDITTKLPVIELFEGDHMFIRGEAKNDVIQCVKQLIAERHEGVHI</sequence>
<dbReference type="SMART" id="SM01294">
    <property type="entry name" value="PKS_PP_betabranch"/>
    <property type="match status" value="1"/>
</dbReference>
<dbReference type="InterPro" id="IPR045851">
    <property type="entry name" value="AMP-bd_C_sf"/>
</dbReference>
<dbReference type="InterPro" id="IPR042099">
    <property type="entry name" value="ANL_N_sf"/>
</dbReference>
<dbReference type="PROSITE" id="PS52004">
    <property type="entry name" value="KS3_2"/>
    <property type="match status" value="1"/>
</dbReference>
<dbReference type="Gene3D" id="3.30.300.30">
    <property type="match status" value="1"/>
</dbReference>
<dbReference type="Pfam" id="PF00975">
    <property type="entry name" value="Thioesterase"/>
    <property type="match status" value="1"/>
</dbReference>
<proteinExistence type="inferred from homology"/>
<dbReference type="Gene3D" id="1.10.1200.10">
    <property type="entry name" value="ACP-like"/>
    <property type="match status" value="1"/>
</dbReference>
<dbReference type="SUPFAM" id="SSF51735">
    <property type="entry name" value="NAD(P)-binding Rossmann-fold domains"/>
    <property type="match status" value="2"/>
</dbReference>
<gene>
    <name evidence="10" type="ORF">ABKW32_13410</name>
</gene>
<dbReference type="InterPro" id="IPR057326">
    <property type="entry name" value="KR_dom"/>
</dbReference>
<dbReference type="PANTHER" id="PTHR43775:SF37">
    <property type="entry name" value="SI:DKEY-61P9.11"/>
    <property type="match status" value="1"/>
</dbReference>
<dbReference type="InterPro" id="IPR036736">
    <property type="entry name" value="ACP-like_sf"/>
</dbReference>
<keyword evidence="11" id="KW-1185">Reference proteome</keyword>
<dbReference type="InterPro" id="IPR040097">
    <property type="entry name" value="FAAL/FAAC"/>
</dbReference>
<dbReference type="RefSeq" id="WP_348577358.1">
    <property type="nucleotide sequence ID" value="NZ_JBDYKN010000012.1"/>
</dbReference>
<dbReference type="PROSITE" id="PS50075">
    <property type="entry name" value="CARRIER"/>
    <property type="match status" value="1"/>
</dbReference>
<dbReference type="InterPro" id="IPR014030">
    <property type="entry name" value="Ketoacyl_synth_N"/>
</dbReference>
<dbReference type="SUPFAM" id="SSF53901">
    <property type="entry name" value="Thiolase-like"/>
    <property type="match status" value="1"/>
</dbReference>
<dbReference type="CDD" id="cd05931">
    <property type="entry name" value="FAAL"/>
    <property type="match status" value="1"/>
</dbReference>
<evidence type="ECO:0000256" key="7">
    <source>
        <dbReference type="ARBA" id="ARBA00023098"/>
    </source>
</evidence>
<dbReference type="Pfam" id="PF02801">
    <property type="entry name" value="Ketoacyl-synt_C"/>
    <property type="match status" value="1"/>
</dbReference>
<feature type="domain" description="Ketosynthase family 3 (KS3)" evidence="9">
    <location>
        <begin position="575"/>
        <end position="1001"/>
    </location>
</feature>
<dbReference type="InterPro" id="IPR016035">
    <property type="entry name" value="Acyl_Trfase/lysoPLipase"/>
</dbReference>
<dbReference type="InterPro" id="IPR029058">
    <property type="entry name" value="AB_hydrolase_fold"/>
</dbReference>
<evidence type="ECO:0000256" key="3">
    <source>
        <dbReference type="ARBA" id="ARBA00022450"/>
    </source>
</evidence>
<dbReference type="Pfam" id="PF00501">
    <property type="entry name" value="AMP-binding"/>
    <property type="match status" value="1"/>
</dbReference>
<reference evidence="10 11" key="1">
    <citation type="submission" date="2024-05" db="EMBL/GenBank/DDBJ databases">
        <authorList>
            <person name="Busch G.E."/>
            <person name="Sharma I."/>
        </authorList>
    </citation>
    <scope>NUCLEOTIDE SEQUENCE [LARGE SCALE GENOMIC DNA]</scope>
    <source>
        <strain evidence="10 11">23GB23</strain>
    </source>
</reference>
<dbReference type="PROSITE" id="PS00455">
    <property type="entry name" value="AMP_BINDING"/>
    <property type="match status" value="1"/>
</dbReference>
<comment type="pathway">
    <text evidence="1">Lipid metabolism; fatty acid biosynthesis.</text>
</comment>
<dbReference type="CDD" id="cd08955">
    <property type="entry name" value="KR_2_FAS_SDR_x"/>
    <property type="match status" value="1"/>
</dbReference>
<dbReference type="InterPro" id="IPR020841">
    <property type="entry name" value="PKS_Beta-ketoAc_synthase_dom"/>
</dbReference>
<dbReference type="InterPro" id="IPR050091">
    <property type="entry name" value="PKS_NRPS_Biosynth_Enz"/>
</dbReference>
<organism evidence="10 11">
    <name type="scientific">Marinomonas primoryensis</name>
    <dbReference type="NCBI Taxonomy" id="178399"/>
    <lineage>
        <taxon>Bacteria</taxon>
        <taxon>Pseudomonadati</taxon>
        <taxon>Pseudomonadota</taxon>
        <taxon>Gammaproteobacteria</taxon>
        <taxon>Oceanospirillales</taxon>
        <taxon>Oceanospirillaceae</taxon>
        <taxon>Marinomonas</taxon>
    </lineage>
</organism>
<dbReference type="InterPro" id="IPR016039">
    <property type="entry name" value="Thiolase-like"/>
</dbReference>
<evidence type="ECO:0000256" key="1">
    <source>
        <dbReference type="ARBA" id="ARBA00005194"/>
    </source>
</evidence>
<comment type="caution">
    <text evidence="10">The sequence shown here is derived from an EMBL/GenBank/DDBJ whole genome shotgun (WGS) entry which is preliminary data.</text>
</comment>
<keyword evidence="6" id="KW-0276">Fatty acid metabolism</keyword>
<dbReference type="InterPro" id="IPR000873">
    <property type="entry name" value="AMP-dep_synth/lig_dom"/>
</dbReference>
<evidence type="ECO:0000256" key="2">
    <source>
        <dbReference type="ARBA" id="ARBA00006484"/>
    </source>
</evidence>
<dbReference type="InterPro" id="IPR013968">
    <property type="entry name" value="PKS_KR"/>
</dbReference>
<dbReference type="Gene3D" id="3.40.50.1820">
    <property type="entry name" value="alpha/beta hydrolase"/>
    <property type="match status" value="1"/>
</dbReference>
<evidence type="ECO:0000313" key="11">
    <source>
        <dbReference type="Proteomes" id="UP001471651"/>
    </source>
</evidence>
<dbReference type="SMART" id="SM00823">
    <property type="entry name" value="PKS_PP"/>
    <property type="match status" value="1"/>
</dbReference>
<dbReference type="SUPFAM" id="SSF52151">
    <property type="entry name" value="FabD/lysophospholipase-like"/>
    <property type="match status" value="1"/>
</dbReference>
<evidence type="ECO:0000259" key="8">
    <source>
        <dbReference type="PROSITE" id="PS50075"/>
    </source>
</evidence>
<dbReference type="Gene3D" id="3.40.50.12780">
    <property type="entry name" value="N-terminal domain of ligase-like"/>
    <property type="match status" value="1"/>
</dbReference>
<dbReference type="SMART" id="SM00822">
    <property type="entry name" value="PKS_KR"/>
    <property type="match status" value="1"/>
</dbReference>
<dbReference type="InterPro" id="IPR001031">
    <property type="entry name" value="Thioesterase"/>
</dbReference>
<dbReference type="SUPFAM" id="SSF56801">
    <property type="entry name" value="Acetyl-CoA synthetase-like"/>
    <property type="match status" value="1"/>
</dbReference>
<dbReference type="InterPro" id="IPR032821">
    <property type="entry name" value="PKS_assoc"/>
</dbReference>
<dbReference type="Gene3D" id="3.40.47.10">
    <property type="match status" value="1"/>
</dbReference>
<dbReference type="PANTHER" id="PTHR43775">
    <property type="entry name" value="FATTY ACID SYNTHASE"/>
    <property type="match status" value="1"/>
</dbReference>
<dbReference type="InterPro" id="IPR001227">
    <property type="entry name" value="Ac_transferase_dom_sf"/>
</dbReference>
<dbReference type="SMART" id="SM00827">
    <property type="entry name" value="PKS_AT"/>
    <property type="match status" value="1"/>
</dbReference>
<evidence type="ECO:0000256" key="5">
    <source>
        <dbReference type="ARBA" id="ARBA00022679"/>
    </source>
</evidence>
<dbReference type="Proteomes" id="UP001471651">
    <property type="component" value="Unassembled WGS sequence"/>
</dbReference>
<dbReference type="InterPro" id="IPR009081">
    <property type="entry name" value="PP-bd_ACP"/>
</dbReference>
<evidence type="ECO:0000259" key="9">
    <source>
        <dbReference type="PROSITE" id="PS52004"/>
    </source>
</evidence>
<keyword evidence="7" id="KW-0443">Lipid metabolism</keyword>
<feature type="domain" description="Carrier" evidence="8">
    <location>
        <begin position="2021"/>
        <end position="2099"/>
    </location>
</feature>
<keyword evidence="5" id="KW-0808">Transferase</keyword>
<dbReference type="Gene3D" id="3.40.366.10">
    <property type="entry name" value="Malonyl-Coenzyme A Acyl Carrier Protein, domain 2"/>
    <property type="match status" value="1"/>
</dbReference>
<evidence type="ECO:0000256" key="6">
    <source>
        <dbReference type="ARBA" id="ARBA00022832"/>
    </source>
</evidence>
<dbReference type="Pfam" id="PF00550">
    <property type="entry name" value="PP-binding"/>
    <property type="match status" value="1"/>
</dbReference>
<accession>A0ABV0L1Z7</accession>
<dbReference type="SUPFAM" id="SSF53474">
    <property type="entry name" value="alpha/beta-Hydrolases"/>
    <property type="match status" value="1"/>
</dbReference>
<dbReference type="Pfam" id="PF08659">
    <property type="entry name" value="KR"/>
    <property type="match status" value="1"/>
</dbReference>
<dbReference type="InterPro" id="IPR020806">
    <property type="entry name" value="PKS_PP-bd"/>
</dbReference>
<keyword evidence="3" id="KW-0596">Phosphopantetheine</keyword>
<dbReference type="PROSITE" id="PS00606">
    <property type="entry name" value="KS3_1"/>
    <property type="match status" value="1"/>
</dbReference>
<dbReference type="EMBL" id="JBDYKN010000012">
    <property type="protein sequence ID" value="MEP7730453.1"/>
    <property type="molecule type" value="Genomic_DNA"/>
</dbReference>
<evidence type="ECO:0000313" key="10">
    <source>
        <dbReference type="EMBL" id="MEP7730453.1"/>
    </source>
</evidence>
<dbReference type="Gene3D" id="3.40.50.720">
    <property type="entry name" value="NAD(P)-binding Rossmann-like Domain"/>
    <property type="match status" value="1"/>
</dbReference>
<dbReference type="InterPro" id="IPR018201">
    <property type="entry name" value="Ketoacyl_synth_AS"/>
</dbReference>